<evidence type="ECO:0000313" key="3">
    <source>
        <dbReference type="EMBL" id="HHE55768.1"/>
    </source>
</evidence>
<dbReference type="InterPro" id="IPR036196">
    <property type="entry name" value="Ptyr_pPase_sf"/>
</dbReference>
<organism evidence="3">
    <name type="scientific">Caldithrix abyssi</name>
    <dbReference type="NCBI Taxonomy" id="187145"/>
    <lineage>
        <taxon>Bacteria</taxon>
        <taxon>Pseudomonadati</taxon>
        <taxon>Calditrichota</taxon>
        <taxon>Calditrichia</taxon>
        <taxon>Calditrichales</taxon>
        <taxon>Calditrichaceae</taxon>
        <taxon>Caldithrix</taxon>
    </lineage>
</organism>
<dbReference type="PANTHER" id="PTHR43428:SF1">
    <property type="entry name" value="ARSENATE REDUCTASE"/>
    <property type="match status" value="1"/>
</dbReference>
<evidence type="ECO:0000259" key="2">
    <source>
        <dbReference type="SMART" id="SM00226"/>
    </source>
</evidence>
<reference evidence="3" key="1">
    <citation type="journal article" date="2020" name="mSystems">
        <title>Genome- and Community-Level Interaction Insights into Carbon Utilization and Element Cycling Functions of Hydrothermarchaeota in Hydrothermal Sediment.</title>
        <authorList>
            <person name="Zhou Z."/>
            <person name="Liu Y."/>
            <person name="Xu W."/>
            <person name="Pan J."/>
            <person name="Luo Z.H."/>
            <person name="Li M."/>
        </authorList>
    </citation>
    <scope>NUCLEOTIDE SEQUENCE [LARGE SCALE GENOMIC DNA]</scope>
    <source>
        <strain evidence="3">HyVt-76</strain>
    </source>
</reference>
<dbReference type="GO" id="GO:0046685">
    <property type="term" value="P:response to arsenic-containing substance"/>
    <property type="evidence" value="ECO:0007669"/>
    <property type="project" value="UniProtKB-KW"/>
</dbReference>
<dbReference type="SMART" id="SM00226">
    <property type="entry name" value="LMWPc"/>
    <property type="match status" value="1"/>
</dbReference>
<dbReference type="Proteomes" id="UP000886111">
    <property type="component" value="Unassembled WGS sequence"/>
</dbReference>
<gene>
    <name evidence="3" type="ORF">ENL21_08295</name>
</gene>
<dbReference type="AlphaFoldDB" id="A0A7V5LKJ9"/>
<comment type="caution">
    <text evidence="3">The sequence shown here is derived from an EMBL/GenBank/DDBJ whole genome shotgun (WGS) entry which is preliminary data.</text>
</comment>
<protein>
    <submittedName>
        <fullName evidence="3">Arsenate reductase ArsC</fullName>
    </submittedName>
</protein>
<keyword evidence="1" id="KW-0059">Arsenical resistance</keyword>
<dbReference type="CDD" id="cd16345">
    <property type="entry name" value="LMWP_ArsC"/>
    <property type="match status" value="1"/>
</dbReference>
<name>A0A7V5LKJ9_CALAY</name>
<sequence length="145" mass="16432">MAKILILCTGNSCRSQMAEGFLKSFDSALEVYSAGTAPSDQVHPKAVQVMQEVGIDLSKNYPKNVDQFLDMPFDYVITVCDHAKETCPVFTGQVKHRLHIGFEDPAEAIGTEEEILSVFRRVRDEIKDAFQQFYLQQIKNRSNKQ</sequence>
<dbReference type="Pfam" id="PF01451">
    <property type="entry name" value="LMWPc"/>
    <property type="match status" value="1"/>
</dbReference>
<evidence type="ECO:0000256" key="1">
    <source>
        <dbReference type="ARBA" id="ARBA00022849"/>
    </source>
</evidence>
<dbReference type="SUPFAM" id="SSF52788">
    <property type="entry name" value="Phosphotyrosine protein phosphatases I"/>
    <property type="match status" value="1"/>
</dbReference>
<dbReference type="Gene3D" id="3.40.50.2300">
    <property type="match status" value="1"/>
</dbReference>
<dbReference type="EMBL" id="DRTD01000612">
    <property type="protein sequence ID" value="HHE55768.1"/>
    <property type="molecule type" value="Genomic_DNA"/>
</dbReference>
<dbReference type="PANTHER" id="PTHR43428">
    <property type="entry name" value="ARSENATE REDUCTASE"/>
    <property type="match status" value="1"/>
</dbReference>
<feature type="domain" description="Phosphotyrosine protein phosphatase I" evidence="2">
    <location>
        <begin position="2"/>
        <end position="136"/>
    </location>
</feature>
<proteinExistence type="predicted"/>
<dbReference type="InterPro" id="IPR023485">
    <property type="entry name" value="Ptyr_pPase"/>
</dbReference>
<accession>A0A7V5LKJ9</accession>